<reference evidence="3 4" key="1">
    <citation type="submission" date="2019-04" db="EMBL/GenBank/DDBJ databases">
        <title>Friends and foes A comparative genomics study of 23 Aspergillus species from section Flavi.</title>
        <authorList>
            <consortium name="DOE Joint Genome Institute"/>
            <person name="Kjaerbolling I."/>
            <person name="Vesth T."/>
            <person name="Frisvad J.C."/>
            <person name="Nybo J.L."/>
            <person name="Theobald S."/>
            <person name="Kildgaard S."/>
            <person name="Isbrandt T."/>
            <person name="Kuo A."/>
            <person name="Sato A."/>
            <person name="Lyhne E.K."/>
            <person name="Kogle M.E."/>
            <person name="Wiebenga A."/>
            <person name="Kun R.S."/>
            <person name="Lubbers R.J."/>
            <person name="Makela M.R."/>
            <person name="Barry K."/>
            <person name="Chovatia M."/>
            <person name="Clum A."/>
            <person name="Daum C."/>
            <person name="Haridas S."/>
            <person name="He G."/>
            <person name="LaButti K."/>
            <person name="Lipzen A."/>
            <person name="Mondo S."/>
            <person name="Riley R."/>
            <person name="Salamov A."/>
            <person name="Simmons B.A."/>
            <person name="Magnuson J.K."/>
            <person name="Henrissat B."/>
            <person name="Mortensen U.H."/>
            <person name="Larsen T.O."/>
            <person name="Devries R.P."/>
            <person name="Grigoriev I.V."/>
            <person name="Machida M."/>
            <person name="Baker S.E."/>
            <person name="Andersen M.R."/>
        </authorList>
    </citation>
    <scope>NUCLEOTIDE SEQUENCE [LARGE SCALE GENOMIC DNA]</scope>
    <source>
        <strain evidence="3 4">IBT 18842</strain>
    </source>
</reference>
<dbReference type="OrthoDB" id="4405280at2759"/>
<name>A0A5N6U464_ASPAV</name>
<evidence type="ECO:0000256" key="2">
    <source>
        <dbReference type="SAM" id="SignalP"/>
    </source>
</evidence>
<evidence type="ECO:0000256" key="1">
    <source>
        <dbReference type="SAM" id="MobiDB-lite"/>
    </source>
</evidence>
<dbReference type="Proteomes" id="UP000325780">
    <property type="component" value="Unassembled WGS sequence"/>
</dbReference>
<dbReference type="EMBL" id="ML742040">
    <property type="protein sequence ID" value="KAE8153378.1"/>
    <property type="molecule type" value="Genomic_DNA"/>
</dbReference>
<organism evidence="3 4">
    <name type="scientific">Aspergillus avenaceus</name>
    <dbReference type="NCBI Taxonomy" id="36643"/>
    <lineage>
        <taxon>Eukaryota</taxon>
        <taxon>Fungi</taxon>
        <taxon>Dikarya</taxon>
        <taxon>Ascomycota</taxon>
        <taxon>Pezizomycotina</taxon>
        <taxon>Eurotiomycetes</taxon>
        <taxon>Eurotiomycetidae</taxon>
        <taxon>Eurotiales</taxon>
        <taxon>Aspergillaceae</taxon>
        <taxon>Aspergillus</taxon>
        <taxon>Aspergillus subgen. Circumdati</taxon>
    </lineage>
</organism>
<evidence type="ECO:0000313" key="3">
    <source>
        <dbReference type="EMBL" id="KAE8153378.1"/>
    </source>
</evidence>
<accession>A0A5N6U464</accession>
<dbReference type="PANTHER" id="PTHR36519">
    <property type="entry name" value="FIP (FUNGUS-INDUCED PROTEIN) RELATED-RELATED"/>
    <property type="match status" value="1"/>
</dbReference>
<proteinExistence type="predicted"/>
<feature type="chain" id="PRO_5024827914" description="Dickkopf N-terminal cysteine-rich domain-containing protein" evidence="2">
    <location>
        <begin position="17"/>
        <end position="255"/>
    </location>
</feature>
<feature type="signal peptide" evidence="2">
    <location>
        <begin position="1"/>
        <end position="16"/>
    </location>
</feature>
<keyword evidence="4" id="KW-1185">Reference proteome</keyword>
<dbReference type="PANTHER" id="PTHR36519:SF9">
    <property type="entry name" value="EB DOMAIN-CONTAINING PROTEIN-RELATED"/>
    <property type="match status" value="1"/>
</dbReference>
<evidence type="ECO:0000313" key="4">
    <source>
        <dbReference type="Proteomes" id="UP000325780"/>
    </source>
</evidence>
<feature type="region of interest" description="Disordered" evidence="1">
    <location>
        <begin position="89"/>
        <end position="112"/>
    </location>
</feature>
<gene>
    <name evidence="3" type="ORF">BDV25DRAFT_136981</name>
</gene>
<protein>
    <recommendedName>
        <fullName evidence="5">Dickkopf N-terminal cysteine-rich domain-containing protein</fullName>
    </recommendedName>
</protein>
<dbReference type="AlphaFoldDB" id="A0A5N6U464"/>
<sequence>MQLYIVGIIFCALVAASPLDNGHNTDTANTDTNRADFPLCTNNKDCNDGVCFMGICLAPDDGYTCKRGLDCPKRYKCVKGICRKLNSPRDETGTDASTESITEATTEATTEASTENTLAPNKPCKKNSECKETGWCLWGTCVDPVCKKDKTCPRGHRCRKGRCKEEFVFFCKVDEHCNVDHRCTKWKYCEKDSAKVARDALEQGGKECTKNQQCRMTGWCHENKCLNPKCSKHDDCPSGFACYHGSCARKSRVMV</sequence>
<keyword evidence="2" id="KW-0732">Signal</keyword>
<feature type="compositionally biased region" description="Low complexity" evidence="1">
    <location>
        <begin position="94"/>
        <end position="112"/>
    </location>
</feature>
<evidence type="ECO:0008006" key="5">
    <source>
        <dbReference type="Google" id="ProtNLM"/>
    </source>
</evidence>